<evidence type="ECO:0000256" key="6">
    <source>
        <dbReference type="SAM" id="MobiDB-lite"/>
    </source>
</evidence>
<feature type="region of interest" description="Disordered" evidence="6">
    <location>
        <begin position="279"/>
        <end position="331"/>
    </location>
</feature>
<feature type="transmembrane region" description="Helical" evidence="7">
    <location>
        <begin position="85"/>
        <end position="106"/>
    </location>
</feature>
<dbReference type="InterPro" id="IPR000620">
    <property type="entry name" value="EamA_dom"/>
</dbReference>
<dbReference type="Gene3D" id="1.10.3730.20">
    <property type="match status" value="1"/>
</dbReference>
<feature type="compositionally biased region" description="Low complexity" evidence="6">
    <location>
        <begin position="294"/>
        <end position="307"/>
    </location>
</feature>
<comment type="subcellular location">
    <subcellularLocation>
        <location evidence="1">Membrane</location>
        <topology evidence="1">Multi-pass membrane protein</topology>
    </subcellularLocation>
</comment>
<name>A0AAF1BXP2_9MICO</name>
<evidence type="ECO:0000256" key="4">
    <source>
        <dbReference type="ARBA" id="ARBA00022989"/>
    </source>
</evidence>
<feature type="transmembrane region" description="Helical" evidence="7">
    <location>
        <begin position="169"/>
        <end position="188"/>
    </location>
</feature>
<evidence type="ECO:0000256" key="3">
    <source>
        <dbReference type="ARBA" id="ARBA00022692"/>
    </source>
</evidence>
<comment type="similarity">
    <text evidence="2">Belongs to the EamA transporter family.</text>
</comment>
<feature type="transmembrane region" description="Helical" evidence="7">
    <location>
        <begin position="113"/>
        <end position="131"/>
    </location>
</feature>
<dbReference type="GO" id="GO:0016020">
    <property type="term" value="C:membrane"/>
    <property type="evidence" value="ECO:0007669"/>
    <property type="project" value="UniProtKB-SubCell"/>
</dbReference>
<feature type="transmembrane region" description="Helical" evidence="7">
    <location>
        <begin position="255"/>
        <end position="273"/>
    </location>
</feature>
<organism evidence="9 10">
    <name type="scientific">Sanguibacter biliveldensis</name>
    <dbReference type="NCBI Taxonomy" id="3030830"/>
    <lineage>
        <taxon>Bacteria</taxon>
        <taxon>Bacillati</taxon>
        <taxon>Actinomycetota</taxon>
        <taxon>Actinomycetes</taxon>
        <taxon>Micrococcales</taxon>
        <taxon>Sanguibacteraceae</taxon>
        <taxon>Sanguibacter</taxon>
    </lineage>
</organism>
<dbReference type="KEGG" id="sbil:SANBI_002475"/>
<evidence type="ECO:0000259" key="8">
    <source>
        <dbReference type="Pfam" id="PF00892"/>
    </source>
</evidence>
<evidence type="ECO:0000256" key="7">
    <source>
        <dbReference type="SAM" id="Phobius"/>
    </source>
</evidence>
<dbReference type="AlphaFoldDB" id="A0AAF1BXP2"/>
<dbReference type="RefSeq" id="WP_319155432.1">
    <property type="nucleotide sequence ID" value="NZ_CP138359.1"/>
</dbReference>
<keyword evidence="4 7" id="KW-1133">Transmembrane helix</keyword>
<keyword evidence="3 7" id="KW-0812">Transmembrane</keyword>
<gene>
    <name evidence="9" type="ORF">SANBI_002475</name>
</gene>
<dbReference type="Pfam" id="PF00892">
    <property type="entry name" value="EamA"/>
    <property type="match status" value="2"/>
</dbReference>
<protein>
    <submittedName>
        <fullName evidence="9">EamA family transporter</fullName>
    </submittedName>
</protein>
<evidence type="ECO:0000256" key="2">
    <source>
        <dbReference type="ARBA" id="ARBA00007362"/>
    </source>
</evidence>
<dbReference type="InterPro" id="IPR037185">
    <property type="entry name" value="EmrE-like"/>
</dbReference>
<feature type="transmembrane region" description="Helical" evidence="7">
    <location>
        <begin position="29"/>
        <end position="47"/>
    </location>
</feature>
<feature type="transmembrane region" description="Helical" evidence="7">
    <location>
        <begin position="137"/>
        <end position="157"/>
    </location>
</feature>
<dbReference type="PANTHER" id="PTHR32322">
    <property type="entry name" value="INNER MEMBRANE TRANSPORTER"/>
    <property type="match status" value="1"/>
</dbReference>
<dbReference type="EMBL" id="CP138359">
    <property type="protein sequence ID" value="WPF81197.1"/>
    <property type="molecule type" value="Genomic_DNA"/>
</dbReference>
<evidence type="ECO:0000256" key="1">
    <source>
        <dbReference type="ARBA" id="ARBA00004141"/>
    </source>
</evidence>
<dbReference type="InterPro" id="IPR050638">
    <property type="entry name" value="AA-Vitamin_Transporters"/>
</dbReference>
<evidence type="ECO:0000313" key="9">
    <source>
        <dbReference type="EMBL" id="WPF81197.1"/>
    </source>
</evidence>
<feature type="transmembrane region" description="Helical" evidence="7">
    <location>
        <begin position="200"/>
        <end position="218"/>
    </location>
</feature>
<feature type="transmembrane region" description="Helical" evidence="7">
    <location>
        <begin position="59"/>
        <end position="79"/>
    </location>
</feature>
<keyword evidence="5 7" id="KW-0472">Membrane</keyword>
<feature type="transmembrane region" description="Helical" evidence="7">
    <location>
        <begin position="230"/>
        <end position="249"/>
    </location>
</feature>
<keyword evidence="10" id="KW-1185">Reference proteome</keyword>
<evidence type="ECO:0000313" key="10">
    <source>
        <dbReference type="Proteomes" id="UP001304340"/>
    </source>
</evidence>
<sequence>MLLATSVAPAVWATTYLVTSELLPPDRPFLAGAIRALPAGLLLVAITRQLPHGAWWWRSLVLGSLNIGGFFALLFVAAYRLPGGVASAVGALQPLIVALLAVVVLGQRLTARTLVAAVLGVVGVSLLVLRGETDLDAVGVVAAAGAAVSMSVGVILAKRWVSPASSLATTGWQLTAGGLVLLPLALAVEGLPTHLTGENVAGYAYLALVGSVLGYALWFRGLRALPPTDVTFLGLLNPVVATVLGWAVLDQRLTALQLLGGGIVLASLVLAQLRPRPVAPEGPVASERPEGPRAAQASGTQGAQGVAEPPQVAEMPEEPDLTRRRDRASPS</sequence>
<feature type="domain" description="EamA" evidence="8">
    <location>
        <begin position="5"/>
        <end position="128"/>
    </location>
</feature>
<dbReference type="PANTHER" id="PTHR32322:SF2">
    <property type="entry name" value="EAMA DOMAIN-CONTAINING PROTEIN"/>
    <property type="match status" value="1"/>
</dbReference>
<reference evidence="10" key="1">
    <citation type="submission" date="2023-11" db="EMBL/GenBank/DDBJ databases">
        <authorList>
            <person name="Helweg L.P."/>
            <person name="Kiel A."/>
            <person name="Hitz F."/>
            <person name="Ruckert-Reed C."/>
            <person name="Busche T."/>
            <person name="Kaltschmidt B."/>
            <person name="Kaltschmidt C."/>
        </authorList>
    </citation>
    <scope>NUCLEOTIDE SEQUENCE [LARGE SCALE GENOMIC DNA]</scope>
    <source>
        <strain evidence="10">4.1</strain>
    </source>
</reference>
<dbReference type="Proteomes" id="UP001304340">
    <property type="component" value="Chromosome"/>
</dbReference>
<dbReference type="SUPFAM" id="SSF103481">
    <property type="entry name" value="Multidrug resistance efflux transporter EmrE"/>
    <property type="match status" value="2"/>
</dbReference>
<evidence type="ECO:0000256" key="5">
    <source>
        <dbReference type="ARBA" id="ARBA00023136"/>
    </source>
</evidence>
<feature type="domain" description="EamA" evidence="8">
    <location>
        <begin position="139"/>
        <end position="270"/>
    </location>
</feature>
<accession>A0AAF1BXP2</accession>
<proteinExistence type="inferred from homology"/>